<protein>
    <submittedName>
        <fullName evidence="1">Uncharacterized protein</fullName>
    </submittedName>
</protein>
<organism evidence="1 2">
    <name type="scientific">Dallia pectoralis</name>
    <name type="common">Alaska blackfish</name>
    <dbReference type="NCBI Taxonomy" id="75939"/>
    <lineage>
        <taxon>Eukaryota</taxon>
        <taxon>Metazoa</taxon>
        <taxon>Chordata</taxon>
        <taxon>Craniata</taxon>
        <taxon>Vertebrata</taxon>
        <taxon>Euteleostomi</taxon>
        <taxon>Actinopterygii</taxon>
        <taxon>Neopterygii</taxon>
        <taxon>Teleostei</taxon>
        <taxon>Protacanthopterygii</taxon>
        <taxon>Esociformes</taxon>
        <taxon>Umbridae</taxon>
        <taxon>Dallia</taxon>
    </lineage>
</organism>
<dbReference type="Proteomes" id="UP001157502">
    <property type="component" value="Chromosome 4"/>
</dbReference>
<comment type="caution">
    <text evidence="1">The sequence shown here is derived from an EMBL/GenBank/DDBJ whole genome shotgun (WGS) entry which is preliminary data.</text>
</comment>
<reference evidence="1" key="1">
    <citation type="submission" date="2021-05" db="EMBL/GenBank/DDBJ databases">
        <authorList>
            <person name="Pan Q."/>
            <person name="Jouanno E."/>
            <person name="Zahm M."/>
            <person name="Klopp C."/>
            <person name="Cabau C."/>
            <person name="Louis A."/>
            <person name="Berthelot C."/>
            <person name="Parey E."/>
            <person name="Roest Crollius H."/>
            <person name="Montfort J."/>
            <person name="Robinson-Rechavi M."/>
            <person name="Bouchez O."/>
            <person name="Lampietro C."/>
            <person name="Lopez Roques C."/>
            <person name="Donnadieu C."/>
            <person name="Postlethwait J."/>
            <person name="Bobe J."/>
            <person name="Dillon D."/>
            <person name="Chandos A."/>
            <person name="von Hippel F."/>
            <person name="Guiguen Y."/>
        </authorList>
    </citation>
    <scope>NUCLEOTIDE SEQUENCE</scope>
    <source>
        <strain evidence="1">YG-Jan2019</strain>
    </source>
</reference>
<evidence type="ECO:0000313" key="2">
    <source>
        <dbReference type="Proteomes" id="UP001157502"/>
    </source>
</evidence>
<evidence type="ECO:0000313" key="1">
    <source>
        <dbReference type="EMBL" id="KAJ8012383.1"/>
    </source>
</evidence>
<gene>
    <name evidence="1" type="ORF">DPEC_G00042150</name>
</gene>
<dbReference type="EMBL" id="CM055731">
    <property type="protein sequence ID" value="KAJ8012383.1"/>
    <property type="molecule type" value="Genomic_DNA"/>
</dbReference>
<accession>A0ACC2HA15</accession>
<keyword evidence="2" id="KW-1185">Reference proteome</keyword>
<name>A0ACC2HA15_DALPE</name>
<sequence>METSAPTATEKNKHKVSGVDGSSFSDLTKKSSPTTVTRGSHPLFPTFHTPIPIDMRHHEGRYHYEPHPLHSMHGPPGLAGSPVISDGISLIRLSPHAAGTGEMPFSPPQPYLSHHMEQYLRSLHSSPTLSMISAARGLSPADGLPTST</sequence>
<proteinExistence type="predicted"/>